<reference evidence="2" key="1">
    <citation type="journal article" date="2022" name="Nat. Microbiol.">
        <title>Three families of Asgard archaeal viruses identified in metagenome-assembled genomes.</title>
        <authorList>
            <person name="Medvedeva S."/>
            <person name="Sun J."/>
            <person name="Yutin N."/>
            <person name="Koonin E.V."/>
            <person name="Nunoura T."/>
            <person name="Rinke C."/>
            <person name="Krupovic M."/>
        </authorList>
    </citation>
    <scope>NUCLEOTIDE SEQUENCE</scope>
</reference>
<feature type="region of interest" description="Disordered" evidence="1">
    <location>
        <begin position="1"/>
        <end position="30"/>
    </location>
</feature>
<keyword evidence="3" id="KW-1185">Reference proteome</keyword>
<dbReference type="Proteomes" id="UP001161480">
    <property type="component" value="Segment"/>
</dbReference>
<evidence type="ECO:0000313" key="3">
    <source>
        <dbReference type="Proteomes" id="UP001161480"/>
    </source>
</evidence>
<feature type="compositionally biased region" description="Basic and acidic residues" evidence="1">
    <location>
        <begin position="21"/>
        <end position="30"/>
    </location>
</feature>
<dbReference type="EMBL" id="BK062752">
    <property type="protein sequence ID" value="DAZ90962.1"/>
    <property type="molecule type" value="Genomic_DNA"/>
</dbReference>
<protein>
    <submittedName>
        <fullName evidence="2">Uncharacterized protein</fullName>
    </submittedName>
</protein>
<evidence type="ECO:0000313" key="2">
    <source>
        <dbReference type="EMBL" id="DAZ90962.1"/>
    </source>
</evidence>
<evidence type="ECO:0000256" key="1">
    <source>
        <dbReference type="SAM" id="MobiDB-lite"/>
    </source>
</evidence>
<sequence length="184" mass="21776">MYNSFFSYSKESRNRGGLNERMSKKENTKKIKDSTRYLEWHGHHSGKYYNRSDSRYINEKCSECRKNKPLYAMYAKTNGKWICNTCMYNRGKIESNKRTTMYHKGSMVLDTINQLISTGARVITSRTIRIFNNIDKSDRSSINFIWRNLKFLNENGFIEKYNDTTPIKYRLPLTEIKIEGVTAK</sequence>
<accession>A0A9N7AB84</accession>
<proteinExistence type="predicted"/>
<gene>
    <name evidence="2" type="ORF">ES702_05925</name>
</gene>
<organism evidence="2 3">
    <name type="scientific">Lokiarchaeia virus SkuldV3</name>
    <dbReference type="NCBI Taxonomy" id="2983915"/>
    <lineage>
        <taxon>Viruses</taxon>
        <taxon>Varidnaviria</taxon>
        <taxon>Abadenavirae</taxon>
        <taxon>Produgelaviricota</taxon>
        <taxon>Belvinaviricetes</taxon>
        <taxon>Atroposvirales</taxon>
        <taxon>Skuldviridae</taxon>
        <taxon>Delusorvirus</taxon>
        <taxon>Delusorvirus cascadiense</taxon>
    </lineage>
</organism>
<name>A0A9N7AB84_9VIRU</name>